<feature type="signal peptide" evidence="1">
    <location>
        <begin position="1"/>
        <end position="42"/>
    </location>
</feature>
<evidence type="ECO:0000313" key="3">
    <source>
        <dbReference type="Proteomes" id="UP000553632"/>
    </source>
</evidence>
<protein>
    <submittedName>
        <fullName evidence="2">Uncharacterized protein</fullName>
    </submittedName>
</protein>
<sequence length="567" mass="61991">MSDLSDFVNSMSDLSACILRLNVMKLYPVLLLLLCPLVPTSSRPEYSPPTALCNSSDPALLPLQELEVFTTPMAELWHSVKPLSVDLAAYEACPVLPFIVEMIALLAQFYNKGDQIPPIRQLSTAYPRSTAFMVNYPPSVIWTDTAWRRVVFELLAAVSARLRPHLGSRQDVIFECAVVHRHRAVATVAAEVHVGELRFPVPRYVGSSLLPLGATLRDLTISSRHCPPETATAIVSTARGWLQLGGFEEGVSRFLEVAESWVVRENPFRLLAMSSPYFEYVHAALVALHQQPLLPARLLPPRPGAAKRGPSTVDRSMGFDCGGVVEARRIQNEFLEAMVGNSVPSWSQSTGSRGCEIASVIALLAHLPADEVASVDRTHLASWHYLQSVNSQWWRPLKSGWGLLLANAMADLHARALQAGLEPRRVPKHCKSSPAVARLRDLSAAYLSPELPAGDEGISSLPEAMSLVGSVSPDCSVAVATALQLALNHYVSILVRLGHPLKAPNATHPLATQALSEDVSGLVEVIWQTVAGEKLAEILSNELPLFELMRLQWRMLFSRPLPVLVAD</sequence>
<accession>A0A7J6SC79</accession>
<evidence type="ECO:0000256" key="1">
    <source>
        <dbReference type="SAM" id="SignalP"/>
    </source>
</evidence>
<dbReference type="EMBL" id="JABANO010019338">
    <property type="protein sequence ID" value="KAF4730331.1"/>
    <property type="molecule type" value="Genomic_DNA"/>
</dbReference>
<feature type="chain" id="PRO_5029464050" evidence="1">
    <location>
        <begin position="43"/>
        <end position="567"/>
    </location>
</feature>
<proteinExistence type="predicted"/>
<dbReference type="Proteomes" id="UP000553632">
    <property type="component" value="Unassembled WGS sequence"/>
</dbReference>
<dbReference type="AlphaFoldDB" id="A0A7J6SC79"/>
<keyword evidence="3" id="KW-1185">Reference proteome</keyword>
<evidence type="ECO:0000313" key="2">
    <source>
        <dbReference type="EMBL" id="KAF4730331.1"/>
    </source>
</evidence>
<keyword evidence="1" id="KW-0732">Signal</keyword>
<comment type="caution">
    <text evidence="2">The sequence shown here is derived from an EMBL/GenBank/DDBJ whole genome shotgun (WGS) entry which is preliminary data.</text>
</comment>
<gene>
    <name evidence="2" type="ORF">FOZ63_008003</name>
</gene>
<name>A0A7J6SC79_PEROL</name>
<organism evidence="2 3">
    <name type="scientific">Perkinsus olseni</name>
    <name type="common">Perkinsus atlanticus</name>
    <dbReference type="NCBI Taxonomy" id="32597"/>
    <lineage>
        <taxon>Eukaryota</taxon>
        <taxon>Sar</taxon>
        <taxon>Alveolata</taxon>
        <taxon>Perkinsozoa</taxon>
        <taxon>Perkinsea</taxon>
        <taxon>Perkinsida</taxon>
        <taxon>Perkinsidae</taxon>
        <taxon>Perkinsus</taxon>
    </lineage>
</organism>
<reference evidence="2 3" key="1">
    <citation type="submission" date="2020-04" db="EMBL/GenBank/DDBJ databases">
        <title>Perkinsus olseni comparative genomics.</title>
        <authorList>
            <person name="Bogema D.R."/>
        </authorList>
    </citation>
    <scope>NUCLEOTIDE SEQUENCE [LARGE SCALE GENOMIC DNA]</scope>
    <source>
        <strain evidence="2 3">ATCC PRA-207</strain>
    </source>
</reference>